<accession>A0A2J6PTU7</accession>
<proteinExistence type="predicted"/>
<organism evidence="2 3">
    <name type="scientific">Hyaloscypha hepaticicola</name>
    <dbReference type="NCBI Taxonomy" id="2082293"/>
    <lineage>
        <taxon>Eukaryota</taxon>
        <taxon>Fungi</taxon>
        <taxon>Dikarya</taxon>
        <taxon>Ascomycota</taxon>
        <taxon>Pezizomycotina</taxon>
        <taxon>Leotiomycetes</taxon>
        <taxon>Helotiales</taxon>
        <taxon>Hyaloscyphaceae</taxon>
        <taxon>Hyaloscypha</taxon>
    </lineage>
</organism>
<dbReference type="AlphaFoldDB" id="A0A2J6PTU7"/>
<dbReference type="OrthoDB" id="4776522at2759"/>
<reference evidence="2 3" key="1">
    <citation type="submission" date="2016-05" db="EMBL/GenBank/DDBJ databases">
        <title>A degradative enzymes factory behind the ericoid mycorrhizal symbiosis.</title>
        <authorList>
            <consortium name="DOE Joint Genome Institute"/>
            <person name="Martino E."/>
            <person name="Morin E."/>
            <person name="Grelet G."/>
            <person name="Kuo A."/>
            <person name="Kohler A."/>
            <person name="Daghino S."/>
            <person name="Barry K."/>
            <person name="Choi C."/>
            <person name="Cichocki N."/>
            <person name="Clum A."/>
            <person name="Copeland A."/>
            <person name="Hainaut M."/>
            <person name="Haridas S."/>
            <person name="Labutti K."/>
            <person name="Lindquist E."/>
            <person name="Lipzen A."/>
            <person name="Khouja H.-R."/>
            <person name="Murat C."/>
            <person name="Ohm R."/>
            <person name="Olson A."/>
            <person name="Spatafora J."/>
            <person name="Veneault-Fourrey C."/>
            <person name="Henrissat B."/>
            <person name="Grigoriev I."/>
            <person name="Martin F."/>
            <person name="Perotto S."/>
        </authorList>
    </citation>
    <scope>NUCLEOTIDE SEQUENCE [LARGE SCALE GENOMIC DNA]</scope>
    <source>
        <strain evidence="2 3">UAMH 7357</strain>
    </source>
</reference>
<dbReference type="EMBL" id="KZ613500">
    <property type="protein sequence ID" value="PMD17409.1"/>
    <property type="molecule type" value="Genomic_DNA"/>
</dbReference>
<feature type="region of interest" description="Disordered" evidence="1">
    <location>
        <begin position="307"/>
        <end position="328"/>
    </location>
</feature>
<gene>
    <name evidence="2" type="ORF">NA56DRAFT_278655</name>
</gene>
<name>A0A2J6PTU7_9HELO</name>
<evidence type="ECO:0000313" key="3">
    <source>
        <dbReference type="Proteomes" id="UP000235672"/>
    </source>
</evidence>
<dbReference type="STRING" id="1745343.A0A2J6PTU7"/>
<sequence>MAQRQIRPVDDTQLSVSNSSLTVSQRLPEWTFPTTQGHIPRPLFKVGNGQCTHLTMTRLYTTEFRCSLCLRVGSMGWIYRCTQDRDLLIEDDMERGNEEKLDKLCDIFERPTSPRKRSPAARISAMSFFDENDDEALDSYSPAQLKIILQQRAHANNTASKPDLGTSPLPSTPFPLVFNSLSPNPDIITSVTPTKPSKPWLPLRGGECQFKVCHSCRPTCEVRAYLSLNGIANNDIPPSAITGFGFNLAKKRPVALVEHVKNLGLRKSPPPRTSPRNTETRIPRQPPGAMLNPSLGLGIMTNIELPYRSKPLPEPPSSSPNKDVPNIPEHRSDVHMAFREMAVRSPTLRHPRPRRLGVSSHTEAHSIPLPEQTQEEIDVTGAPLTPMEELELDSGVFGSAPLEVNGGVAVTEESVDFRVADVVTQL</sequence>
<evidence type="ECO:0000313" key="2">
    <source>
        <dbReference type="EMBL" id="PMD17409.1"/>
    </source>
</evidence>
<feature type="region of interest" description="Disordered" evidence="1">
    <location>
        <begin position="264"/>
        <end position="295"/>
    </location>
</feature>
<protein>
    <submittedName>
        <fullName evidence="2">Uncharacterized protein</fullName>
    </submittedName>
</protein>
<dbReference type="Proteomes" id="UP000235672">
    <property type="component" value="Unassembled WGS sequence"/>
</dbReference>
<evidence type="ECO:0000256" key="1">
    <source>
        <dbReference type="SAM" id="MobiDB-lite"/>
    </source>
</evidence>
<keyword evidence="3" id="KW-1185">Reference proteome</keyword>